<comment type="similarity">
    <text evidence="1">Belongs to the sigma-70 factor family. ECF subfamily.</text>
</comment>
<dbReference type="SUPFAM" id="SSF52172">
    <property type="entry name" value="CheY-like"/>
    <property type="match status" value="1"/>
</dbReference>
<evidence type="ECO:0000256" key="2">
    <source>
        <dbReference type="ARBA" id="ARBA00023015"/>
    </source>
</evidence>
<dbReference type="SUPFAM" id="SSF46894">
    <property type="entry name" value="C-terminal effector domain of the bipartite response regulators"/>
    <property type="match status" value="1"/>
</dbReference>
<keyword evidence="4" id="KW-0238">DNA-binding</keyword>
<keyword evidence="2" id="KW-0805">Transcription regulation</keyword>
<dbReference type="InterPro" id="IPR016032">
    <property type="entry name" value="Sig_transdc_resp-reg_C-effctor"/>
</dbReference>
<comment type="caution">
    <text evidence="8">The sequence shown here is derived from an EMBL/GenBank/DDBJ whole genome shotgun (WGS) entry which is preliminary data.</text>
</comment>
<dbReference type="SMART" id="SM00421">
    <property type="entry name" value="HTH_LUXR"/>
    <property type="match status" value="1"/>
</dbReference>
<evidence type="ECO:0000313" key="8">
    <source>
        <dbReference type="EMBL" id="GAA3392584.1"/>
    </source>
</evidence>
<evidence type="ECO:0000256" key="6">
    <source>
        <dbReference type="PROSITE-ProRule" id="PRU00169"/>
    </source>
</evidence>
<dbReference type="InterPro" id="IPR000792">
    <property type="entry name" value="Tscrpt_reg_LuxR_C"/>
</dbReference>
<evidence type="ECO:0000256" key="1">
    <source>
        <dbReference type="ARBA" id="ARBA00010641"/>
    </source>
</evidence>
<evidence type="ECO:0000256" key="3">
    <source>
        <dbReference type="ARBA" id="ARBA00023082"/>
    </source>
</evidence>
<evidence type="ECO:0000259" key="7">
    <source>
        <dbReference type="PROSITE" id="PS50110"/>
    </source>
</evidence>
<evidence type="ECO:0000256" key="4">
    <source>
        <dbReference type="ARBA" id="ARBA00023125"/>
    </source>
</evidence>
<dbReference type="InterPro" id="IPR039420">
    <property type="entry name" value="WalR-like"/>
</dbReference>
<keyword evidence="5" id="KW-0804">Transcription</keyword>
<feature type="domain" description="Response regulatory" evidence="7">
    <location>
        <begin position="13"/>
        <end position="139"/>
    </location>
</feature>
<sequence>MSVAVRSGPRVVRVILADTSEDYLDGAAMLLTDAVVPTPAGAVALSLVAMTRWGDDAVDLARRHEPDVVVIDARLLAVPGRDVVHELGTVLARRRVHVLVLVPPGADGVLGGAFRAGARGFLVRETAAEYLADAICTVSAGHCWIDGAVSTRLLPPLAEVADLRATASAEVRRIEQRLRTLTRSQLEVLTHYAQGRRPAEIASLRSCSVENVRSHLYAGKRRLDATDLALVVTAFFTTGAVRLPRLGLAEVPQ</sequence>
<dbReference type="RefSeq" id="WP_345731109.1">
    <property type="nucleotide sequence ID" value="NZ_BAAAYN010000038.1"/>
</dbReference>
<keyword evidence="3" id="KW-0731">Sigma factor</keyword>
<evidence type="ECO:0000313" key="9">
    <source>
        <dbReference type="Proteomes" id="UP001501676"/>
    </source>
</evidence>
<dbReference type="Gene3D" id="3.40.50.2300">
    <property type="match status" value="1"/>
</dbReference>
<proteinExistence type="inferred from homology"/>
<organism evidence="8 9">
    <name type="scientific">Cryptosporangium minutisporangium</name>
    <dbReference type="NCBI Taxonomy" id="113569"/>
    <lineage>
        <taxon>Bacteria</taxon>
        <taxon>Bacillati</taxon>
        <taxon>Actinomycetota</taxon>
        <taxon>Actinomycetes</taxon>
        <taxon>Cryptosporangiales</taxon>
        <taxon>Cryptosporangiaceae</taxon>
        <taxon>Cryptosporangium</taxon>
    </lineage>
</organism>
<dbReference type="PANTHER" id="PTHR43214">
    <property type="entry name" value="TWO-COMPONENT RESPONSE REGULATOR"/>
    <property type="match status" value="1"/>
</dbReference>
<dbReference type="InterPro" id="IPR001789">
    <property type="entry name" value="Sig_transdc_resp-reg_receiver"/>
</dbReference>
<feature type="modified residue" description="4-aspartylphosphate" evidence="6">
    <location>
        <position position="72"/>
    </location>
</feature>
<dbReference type="Proteomes" id="UP001501676">
    <property type="component" value="Unassembled WGS sequence"/>
</dbReference>
<protein>
    <submittedName>
        <fullName evidence="8">Response regulator transcription factor</fullName>
    </submittedName>
</protein>
<gene>
    <name evidence="8" type="ORF">GCM10020369_54880</name>
</gene>
<dbReference type="Pfam" id="PF08281">
    <property type="entry name" value="Sigma70_r4_2"/>
    <property type="match status" value="1"/>
</dbReference>
<dbReference type="InterPro" id="IPR011006">
    <property type="entry name" value="CheY-like_superfamily"/>
</dbReference>
<evidence type="ECO:0000256" key="5">
    <source>
        <dbReference type="ARBA" id="ARBA00023163"/>
    </source>
</evidence>
<name>A0ABP6T689_9ACTN</name>
<accession>A0ABP6T689</accession>
<dbReference type="EMBL" id="BAAAYN010000038">
    <property type="protein sequence ID" value="GAA3392584.1"/>
    <property type="molecule type" value="Genomic_DNA"/>
</dbReference>
<dbReference type="InterPro" id="IPR013249">
    <property type="entry name" value="RNA_pol_sigma70_r4_t2"/>
</dbReference>
<keyword evidence="6" id="KW-0597">Phosphoprotein</keyword>
<keyword evidence="9" id="KW-1185">Reference proteome</keyword>
<dbReference type="PROSITE" id="PS50110">
    <property type="entry name" value="RESPONSE_REGULATORY"/>
    <property type="match status" value="1"/>
</dbReference>
<reference evidence="9" key="1">
    <citation type="journal article" date="2019" name="Int. J. Syst. Evol. Microbiol.">
        <title>The Global Catalogue of Microorganisms (GCM) 10K type strain sequencing project: providing services to taxonomists for standard genome sequencing and annotation.</title>
        <authorList>
            <consortium name="The Broad Institute Genomics Platform"/>
            <consortium name="The Broad Institute Genome Sequencing Center for Infectious Disease"/>
            <person name="Wu L."/>
            <person name="Ma J."/>
        </authorList>
    </citation>
    <scope>NUCLEOTIDE SEQUENCE [LARGE SCALE GENOMIC DNA]</scope>
    <source>
        <strain evidence="9">JCM 9458</strain>
    </source>
</reference>